<dbReference type="EMBL" id="LUWI01000035">
    <property type="protein sequence ID" value="KZU01948.1"/>
    <property type="molecule type" value="Genomic_DNA"/>
</dbReference>
<evidence type="ECO:0000313" key="3">
    <source>
        <dbReference type="EMBL" id="QQM60773.1"/>
    </source>
</evidence>
<name>A0A0G9GMT7_LACPN</name>
<dbReference type="SMR" id="A0A0G9GMT7"/>
<sequence length="156" mass="17592">MMEEFGSTSNYLLSWEELPAVPVYMEQLLQLVNETIQPLGLPAVTKTMINSYVKQHFFSRPVGHRYTRNQIVAVLVVSILKTDFSLPVISKAILQIRDSRQIEPRYQQFRQAFESTLAGQPVVLSTVDPLARAIQLAAQTVAAHLLTIRALNELVD</sequence>
<evidence type="ECO:0000313" key="6">
    <source>
        <dbReference type="Proteomes" id="UP000595466"/>
    </source>
</evidence>
<evidence type="ECO:0000313" key="5">
    <source>
        <dbReference type="Proteomes" id="UP000094892"/>
    </source>
</evidence>
<dbReference type="Proteomes" id="UP000595466">
    <property type="component" value="Chromosome"/>
</dbReference>
<dbReference type="EMBL" id="MCOL01000001">
    <property type="protein sequence ID" value="ODO63015.1"/>
    <property type="molecule type" value="Genomic_DNA"/>
</dbReference>
<gene>
    <name evidence="3" type="ORF">JH395_13830</name>
    <name evidence="2" type="ORF">LPJSA22_03036</name>
    <name evidence="1" type="ORF">Nizo2260_2755</name>
</gene>
<dbReference type="Proteomes" id="UP000094892">
    <property type="component" value="Unassembled WGS sequence"/>
</dbReference>
<proteinExistence type="predicted"/>
<dbReference type="RefSeq" id="WP_003642982.1">
    <property type="nucleotide sequence ID" value="NZ_AP028145.1"/>
</dbReference>
<dbReference type="PANTHER" id="PTHR40056:SF1">
    <property type="entry name" value="DUF1836 DOMAIN-CONTAINING PROTEIN"/>
    <property type="match status" value="1"/>
</dbReference>
<dbReference type="EMBL" id="CP066817">
    <property type="protein sequence ID" value="QQM60773.1"/>
    <property type="molecule type" value="Genomic_DNA"/>
</dbReference>
<protein>
    <submittedName>
        <fullName evidence="3">DUF1836 domain-containing protein</fullName>
    </submittedName>
</protein>
<dbReference type="OMA" id="YVKHAHI"/>
<evidence type="ECO:0000313" key="4">
    <source>
        <dbReference type="Proteomes" id="UP000076989"/>
    </source>
</evidence>
<dbReference type="PATRIC" id="fig|1590.142.peg.3001"/>
<dbReference type="Pfam" id="PF08876">
    <property type="entry name" value="DUF1836"/>
    <property type="match status" value="1"/>
</dbReference>
<accession>A0A0G9GMT7</accession>
<evidence type="ECO:0000313" key="1">
    <source>
        <dbReference type="EMBL" id="KZU01948.1"/>
    </source>
</evidence>
<organism evidence="2 5">
    <name type="scientific">Lactiplantibacillus plantarum</name>
    <name type="common">Lactobacillus plantarum</name>
    <dbReference type="NCBI Taxonomy" id="1590"/>
    <lineage>
        <taxon>Bacteria</taxon>
        <taxon>Bacillati</taxon>
        <taxon>Bacillota</taxon>
        <taxon>Bacilli</taxon>
        <taxon>Lactobacillales</taxon>
        <taxon>Lactobacillaceae</taxon>
        <taxon>Lactiplantibacillus</taxon>
    </lineage>
</organism>
<dbReference type="AlphaFoldDB" id="A0A0G9GMT7"/>
<reference evidence="1 4" key="1">
    <citation type="submission" date="2016-03" db="EMBL/GenBank/DDBJ databases">
        <title>Comparative genomics of 54 Lactobacillus plantarum strains reveals genomic uncoupling from niche constraints.</title>
        <authorList>
            <person name="Martino M.E."/>
        </authorList>
    </citation>
    <scope>NUCLEOTIDE SEQUENCE [LARGE SCALE GENOMIC DNA]</scope>
    <source>
        <strain evidence="1 4">Nizo2260</strain>
    </source>
</reference>
<dbReference type="OrthoDB" id="3191472at2"/>
<reference evidence="3 6" key="3">
    <citation type="submission" date="2020-12" db="EMBL/GenBank/DDBJ databases">
        <title>Whole genome sequencing of Lactobacillus plantarum PC518.</title>
        <authorList>
            <person name="Guo Q."/>
        </authorList>
    </citation>
    <scope>NUCLEOTIDE SEQUENCE [LARGE SCALE GENOMIC DNA]</scope>
    <source>
        <strain evidence="3 6">PC518</strain>
    </source>
</reference>
<dbReference type="InterPro" id="IPR014975">
    <property type="entry name" value="DUF1836"/>
</dbReference>
<evidence type="ECO:0000313" key="2">
    <source>
        <dbReference type="EMBL" id="ODO63015.1"/>
    </source>
</evidence>
<dbReference type="Proteomes" id="UP000076989">
    <property type="component" value="Unassembled WGS sequence"/>
</dbReference>
<reference evidence="2 5" key="2">
    <citation type="submission" date="2016-08" db="EMBL/GenBank/DDBJ databases">
        <title>Genome sequencing of Lactobacillus plantarum JSA22, isolated from fermented soybean paste.</title>
        <authorList>
            <person name="Choi H.S."/>
        </authorList>
    </citation>
    <scope>NUCLEOTIDE SEQUENCE [LARGE SCALE GENOMIC DNA]</scope>
    <source>
        <strain evidence="2 5">JSA22</strain>
    </source>
</reference>
<dbReference type="PANTHER" id="PTHR40056">
    <property type="entry name" value="HYPOTHETICAL CYTOSOLIC PROTEIN"/>
    <property type="match status" value="1"/>
</dbReference>